<dbReference type="SUPFAM" id="SSF55973">
    <property type="entry name" value="S-adenosylmethionine synthetase"/>
    <property type="match status" value="3"/>
</dbReference>
<dbReference type="GO" id="GO:0006556">
    <property type="term" value="P:S-adenosylmethionine biosynthetic process"/>
    <property type="evidence" value="ECO:0007669"/>
    <property type="project" value="UniProtKB-UniRule"/>
</dbReference>
<dbReference type="Pfam" id="PF02773">
    <property type="entry name" value="S-AdoMet_synt_C"/>
    <property type="match status" value="1"/>
</dbReference>
<evidence type="ECO:0000313" key="19">
    <source>
        <dbReference type="Proteomes" id="UP000192602"/>
    </source>
</evidence>
<dbReference type="Pfam" id="PF02772">
    <property type="entry name" value="S-AdoMet_synt_M"/>
    <property type="match status" value="1"/>
</dbReference>
<dbReference type="InterPro" id="IPR002133">
    <property type="entry name" value="S-AdoMet_synthetase"/>
</dbReference>
<dbReference type="PANTHER" id="PTHR11964">
    <property type="entry name" value="S-ADENOSYLMETHIONINE SYNTHETASE"/>
    <property type="match status" value="1"/>
</dbReference>
<sequence>MYLFACESVSAGHPDKCADIIADRIVDKLLSLDPNARVATEVFVVDKNVIIGGEVKVCKKLDKDFYIECAKEALEYIGYPESGFNQEETIYPDLLHYEVYVHEQSSEIAQGVERREDFGAGDQGMMVGYATDERADFMPHAIMIARQMRDILYNNAKLHPDLFGVDIKTEVVLDYGTKENFDKGLFERIDTIVVAQSHSRKIDEEEVRKRVKELLNKGAFASFIDSKTKFIINGTGSFITHGPIADSGLTGRKIAVDNYGAYAPIGGGAQSTKDYTKVDRSAHYAARWLAKHIVAAKLAKKAMVEIAYVIGQARPLSLMVNTFGTGKMSDEKLSQLLFEHFPLTPRWIMERFSLHKPQGFSYMETAAKGQVGYEHYPWEQLDYLDWFASLS</sequence>
<dbReference type="STRING" id="1069081.SAMN05660197_1674"/>
<evidence type="ECO:0000259" key="17">
    <source>
        <dbReference type="Pfam" id="PF02773"/>
    </source>
</evidence>
<dbReference type="InterPro" id="IPR022636">
    <property type="entry name" value="S-AdoMet_synthetase_sfam"/>
</dbReference>
<dbReference type="InterPro" id="IPR022631">
    <property type="entry name" value="ADOMET_SYNTHASE_CS"/>
</dbReference>
<feature type="domain" description="S-adenosylmethionine synthetase C-terminal" evidence="17">
    <location>
        <begin position="241"/>
        <end position="380"/>
    </location>
</feature>
<keyword evidence="10" id="KW-0067">ATP-binding</keyword>
<dbReference type="EC" id="2.5.1.6" evidence="5 13"/>
<protein>
    <recommendedName>
        <fullName evidence="5 13">Methionine adenosyltransferase</fullName>
        <ecNumber evidence="5 13">2.5.1.6</ecNumber>
    </recommendedName>
</protein>
<evidence type="ECO:0000256" key="10">
    <source>
        <dbReference type="ARBA" id="ARBA00022840"/>
    </source>
</evidence>
<evidence type="ECO:0000256" key="9">
    <source>
        <dbReference type="ARBA" id="ARBA00022741"/>
    </source>
</evidence>
<evidence type="ECO:0000256" key="6">
    <source>
        <dbReference type="ARBA" id="ARBA00022563"/>
    </source>
</evidence>
<evidence type="ECO:0000259" key="16">
    <source>
        <dbReference type="Pfam" id="PF02772"/>
    </source>
</evidence>
<dbReference type="GO" id="GO:0004478">
    <property type="term" value="F:methionine adenosyltransferase activity"/>
    <property type="evidence" value="ECO:0007669"/>
    <property type="project" value="UniProtKB-UniRule"/>
</dbReference>
<accession>A0A1W1WUH7</accession>
<dbReference type="PIRSF" id="PIRSF000497">
    <property type="entry name" value="MAT"/>
    <property type="match status" value="1"/>
</dbReference>
<dbReference type="Proteomes" id="UP000192602">
    <property type="component" value="Unassembled WGS sequence"/>
</dbReference>
<evidence type="ECO:0000256" key="7">
    <source>
        <dbReference type="ARBA" id="ARBA00022679"/>
    </source>
</evidence>
<keyword evidence="6" id="KW-0554">One-carbon metabolism</keyword>
<comment type="cofactor">
    <cofactor evidence="2">
        <name>K(+)</name>
        <dbReference type="ChEBI" id="CHEBI:29103"/>
    </cofactor>
</comment>
<evidence type="ECO:0000256" key="3">
    <source>
        <dbReference type="ARBA" id="ARBA00005224"/>
    </source>
</evidence>
<evidence type="ECO:0000256" key="13">
    <source>
        <dbReference type="NCBIfam" id="TIGR01034"/>
    </source>
</evidence>
<dbReference type="AlphaFoldDB" id="A0A1W1WUH7"/>
<evidence type="ECO:0000256" key="2">
    <source>
        <dbReference type="ARBA" id="ARBA00001958"/>
    </source>
</evidence>
<comment type="cofactor">
    <cofactor evidence="1">
        <name>Mg(2+)</name>
        <dbReference type="ChEBI" id="CHEBI:18420"/>
    </cofactor>
</comment>
<dbReference type="OrthoDB" id="9801686at2"/>
<evidence type="ECO:0000256" key="1">
    <source>
        <dbReference type="ARBA" id="ARBA00001946"/>
    </source>
</evidence>
<keyword evidence="9" id="KW-0547">Nucleotide-binding</keyword>
<dbReference type="GO" id="GO:0006730">
    <property type="term" value="P:one-carbon metabolic process"/>
    <property type="evidence" value="ECO:0007669"/>
    <property type="project" value="UniProtKB-KW"/>
</dbReference>
<dbReference type="Gene3D" id="3.30.300.10">
    <property type="match status" value="3"/>
</dbReference>
<evidence type="ECO:0000259" key="15">
    <source>
        <dbReference type="Pfam" id="PF00438"/>
    </source>
</evidence>
<dbReference type="PROSITE" id="PS00376">
    <property type="entry name" value="ADOMET_SYNTHASE_1"/>
    <property type="match status" value="1"/>
</dbReference>
<keyword evidence="11" id="KW-0460">Magnesium</keyword>
<dbReference type="Pfam" id="PF00438">
    <property type="entry name" value="S-AdoMet_synt_N"/>
    <property type="match status" value="1"/>
</dbReference>
<evidence type="ECO:0000256" key="12">
    <source>
        <dbReference type="ARBA" id="ARBA00022958"/>
    </source>
</evidence>
<dbReference type="InterPro" id="IPR022628">
    <property type="entry name" value="S-AdoMet_synt_N"/>
</dbReference>
<organism evidence="18 19">
    <name type="scientific">Nitratiruptor tergarcus DSM 16512</name>
    <dbReference type="NCBI Taxonomy" id="1069081"/>
    <lineage>
        <taxon>Bacteria</taxon>
        <taxon>Pseudomonadati</taxon>
        <taxon>Campylobacterota</taxon>
        <taxon>Epsilonproteobacteria</taxon>
        <taxon>Nautiliales</taxon>
        <taxon>Nitratiruptoraceae</taxon>
        <taxon>Nitratiruptor</taxon>
    </lineage>
</organism>
<reference evidence="19" key="1">
    <citation type="submission" date="2017-04" db="EMBL/GenBank/DDBJ databases">
        <authorList>
            <person name="Varghese N."/>
            <person name="Submissions S."/>
        </authorList>
    </citation>
    <scope>NUCLEOTIDE SEQUENCE [LARGE SCALE GENOMIC DNA]</scope>
    <source>
        <strain evidence="19">DSM 16512</strain>
    </source>
</reference>
<evidence type="ECO:0000313" key="18">
    <source>
        <dbReference type="EMBL" id="SMC09852.1"/>
    </source>
</evidence>
<proteinExistence type="inferred from homology"/>
<evidence type="ECO:0000256" key="11">
    <source>
        <dbReference type="ARBA" id="ARBA00022842"/>
    </source>
</evidence>
<dbReference type="EMBL" id="FWWZ01000001">
    <property type="protein sequence ID" value="SMC09852.1"/>
    <property type="molecule type" value="Genomic_DNA"/>
</dbReference>
<dbReference type="UniPathway" id="UPA00315">
    <property type="reaction ID" value="UER00080"/>
</dbReference>
<dbReference type="GO" id="GO:0005524">
    <property type="term" value="F:ATP binding"/>
    <property type="evidence" value="ECO:0007669"/>
    <property type="project" value="UniProtKB-KW"/>
</dbReference>
<feature type="domain" description="S-adenosylmethionine synthetase N-terminal" evidence="15">
    <location>
        <begin position="2"/>
        <end position="88"/>
    </location>
</feature>
<dbReference type="InterPro" id="IPR022629">
    <property type="entry name" value="S-AdoMet_synt_central"/>
</dbReference>
<dbReference type="NCBIfam" id="TIGR01034">
    <property type="entry name" value="metK"/>
    <property type="match status" value="1"/>
</dbReference>
<evidence type="ECO:0000256" key="4">
    <source>
        <dbReference type="ARBA" id="ARBA00009685"/>
    </source>
</evidence>
<dbReference type="RefSeq" id="WP_084276135.1">
    <property type="nucleotide sequence ID" value="NZ_AP026671.1"/>
</dbReference>
<gene>
    <name evidence="18" type="ORF">SAMN05660197_1674</name>
</gene>
<keyword evidence="12" id="KW-0630">Potassium</keyword>
<dbReference type="GO" id="GO:0046872">
    <property type="term" value="F:metal ion binding"/>
    <property type="evidence" value="ECO:0007669"/>
    <property type="project" value="UniProtKB-KW"/>
</dbReference>
<evidence type="ECO:0000256" key="5">
    <source>
        <dbReference type="ARBA" id="ARBA00012828"/>
    </source>
</evidence>
<name>A0A1W1WUH7_9BACT</name>
<keyword evidence="7 18" id="KW-0808">Transferase</keyword>
<feature type="domain" description="S-adenosylmethionine synthetase central" evidence="16">
    <location>
        <begin position="118"/>
        <end position="238"/>
    </location>
</feature>
<dbReference type="CDD" id="cd18079">
    <property type="entry name" value="S-AdoMet_synt"/>
    <property type="match status" value="1"/>
</dbReference>
<dbReference type="InterPro" id="IPR022630">
    <property type="entry name" value="S-AdoMet_synt_C"/>
</dbReference>
<comment type="pathway">
    <text evidence="3">Amino-acid biosynthesis; S-adenosyl-L-methionine biosynthesis; S-adenosyl-L-methionine from L-methionine: step 1/1.</text>
</comment>
<evidence type="ECO:0000256" key="8">
    <source>
        <dbReference type="ARBA" id="ARBA00022723"/>
    </source>
</evidence>
<comment type="similarity">
    <text evidence="4 14">Belongs to the AdoMet synthase family.</text>
</comment>
<evidence type="ECO:0000256" key="14">
    <source>
        <dbReference type="RuleBase" id="RU004462"/>
    </source>
</evidence>
<keyword evidence="19" id="KW-1185">Reference proteome</keyword>
<keyword evidence="8" id="KW-0479">Metal-binding</keyword>